<dbReference type="NCBIfam" id="NF011463">
    <property type="entry name" value="PRK14879.1-4"/>
    <property type="match status" value="1"/>
</dbReference>
<evidence type="ECO:0000259" key="12">
    <source>
        <dbReference type="PROSITE" id="PS50011"/>
    </source>
</evidence>
<comment type="subunit">
    <text evidence="11">Component of the KEOPS complex that consists of Kae1, Bud32, Cgi121 and Pcc1; the whole complex dimerizes.</text>
</comment>
<keyword evidence="5" id="KW-0819">tRNA processing</keyword>
<dbReference type="PANTHER" id="PTHR12209:SF0">
    <property type="entry name" value="EKC_KEOPS COMPLEX SUBUNIT TP53RK"/>
    <property type="match status" value="1"/>
</dbReference>
<comment type="caution">
    <text evidence="13">The sequence shown here is derived from an EMBL/GenBank/DDBJ whole genome shotgun (WGS) entry which is preliminary data.</text>
</comment>
<dbReference type="EC" id="2.7.11.1" evidence="2"/>
<evidence type="ECO:0000256" key="6">
    <source>
        <dbReference type="ARBA" id="ARBA00022741"/>
    </source>
</evidence>
<comment type="similarity">
    <text evidence="1">Belongs to the protein kinase superfamily. BUD32 family.</text>
</comment>
<dbReference type="SUPFAM" id="SSF56112">
    <property type="entry name" value="Protein kinase-like (PK-like)"/>
    <property type="match status" value="1"/>
</dbReference>
<keyword evidence="7 13" id="KW-0418">Kinase</keyword>
<dbReference type="Gene3D" id="3.30.200.20">
    <property type="entry name" value="Phosphorylase Kinase, domain 1"/>
    <property type="match status" value="1"/>
</dbReference>
<dbReference type="InterPro" id="IPR008266">
    <property type="entry name" value="Tyr_kinase_AS"/>
</dbReference>
<organism evidence="13 14">
    <name type="scientific">Pyrodictium delaneyi</name>
    <dbReference type="NCBI Taxonomy" id="1273541"/>
    <lineage>
        <taxon>Archaea</taxon>
        <taxon>Thermoproteota</taxon>
        <taxon>Thermoprotei</taxon>
        <taxon>Desulfurococcales</taxon>
        <taxon>Pyrodictiaceae</taxon>
        <taxon>Pyrodictium</taxon>
    </lineage>
</organism>
<dbReference type="NCBIfam" id="NF011460">
    <property type="entry name" value="PRK14879.1-1"/>
    <property type="match status" value="1"/>
</dbReference>
<dbReference type="AlphaFoldDB" id="A0A211YMJ8"/>
<dbReference type="Gene3D" id="1.10.510.10">
    <property type="entry name" value="Transferase(Phosphotransferase) domain 1"/>
    <property type="match status" value="1"/>
</dbReference>
<dbReference type="InterPro" id="IPR011009">
    <property type="entry name" value="Kinase-like_dom_sf"/>
</dbReference>
<dbReference type="GO" id="GO:0000408">
    <property type="term" value="C:EKC/KEOPS complex"/>
    <property type="evidence" value="ECO:0007669"/>
    <property type="project" value="UniProtKB-ARBA"/>
</dbReference>
<dbReference type="InterPro" id="IPR000719">
    <property type="entry name" value="Prot_kinase_dom"/>
</dbReference>
<evidence type="ECO:0000313" key="13">
    <source>
        <dbReference type="EMBL" id="OWJ54263.1"/>
    </source>
</evidence>
<dbReference type="PROSITE" id="PS50011">
    <property type="entry name" value="PROTEIN_KINASE_DOM"/>
    <property type="match status" value="1"/>
</dbReference>
<dbReference type="GO" id="GO:0005829">
    <property type="term" value="C:cytosol"/>
    <property type="evidence" value="ECO:0007669"/>
    <property type="project" value="TreeGrafter"/>
</dbReference>
<keyword evidence="14" id="KW-1185">Reference proteome</keyword>
<evidence type="ECO:0000256" key="1">
    <source>
        <dbReference type="ARBA" id="ARBA00010630"/>
    </source>
</evidence>
<evidence type="ECO:0000256" key="7">
    <source>
        <dbReference type="ARBA" id="ARBA00022777"/>
    </source>
</evidence>
<dbReference type="GO" id="GO:0008033">
    <property type="term" value="P:tRNA processing"/>
    <property type="evidence" value="ECO:0007669"/>
    <property type="project" value="UniProtKB-KW"/>
</dbReference>
<protein>
    <recommendedName>
        <fullName evidence="2">non-specific serine/threonine protein kinase</fullName>
        <ecNumber evidence="2">2.7.11.1</ecNumber>
    </recommendedName>
</protein>
<dbReference type="FunFam" id="3.30.200.20:FF:000201">
    <property type="entry name" value="TP53-regulating kinase isoform X1"/>
    <property type="match status" value="1"/>
</dbReference>
<keyword evidence="8" id="KW-0067">ATP-binding</keyword>
<dbReference type="NCBIfam" id="TIGR03724">
    <property type="entry name" value="arch_bud32"/>
    <property type="match status" value="1"/>
</dbReference>
<keyword evidence="6" id="KW-0547">Nucleotide-binding</keyword>
<dbReference type="GO" id="GO:0005524">
    <property type="term" value="F:ATP binding"/>
    <property type="evidence" value="ECO:0007669"/>
    <property type="project" value="UniProtKB-KW"/>
</dbReference>
<comment type="catalytic activity">
    <reaction evidence="10">
        <text>L-seryl-[protein] + ATP = O-phospho-L-seryl-[protein] + ADP + H(+)</text>
        <dbReference type="Rhea" id="RHEA:17989"/>
        <dbReference type="Rhea" id="RHEA-COMP:9863"/>
        <dbReference type="Rhea" id="RHEA-COMP:11604"/>
        <dbReference type="ChEBI" id="CHEBI:15378"/>
        <dbReference type="ChEBI" id="CHEBI:29999"/>
        <dbReference type="ChEBI" id="CHEBI:30616"/>
        <dbReference type="ChEBI" id="CHEBI:83421"/>
        <dbReference type="ChEBI" id="CHEBI:456216"/>
        <dbReference type="EC" id="2.7.11.1"/>
    </reaction>
</comment>
<evidence type="ECO:0000313" key="14">
    <source>
        <dbReference type="Proteomes" id="UP000196694"/>
    </source>
</evidence>
<evidence type="ECO:0000256" key="8">
    <source>
        <dbReference type="ARBA" id="ARBA00022840"/>
    </source>
</evidence>
<comment type="catalytic activity">
    <reaction evidence="9">
        <text>L-threonyl-[protein] + ATP = O-phospho-L-threonyl-[protein] + ADP + H(+)</text>
        <dbReference type="Rhea" id="RHEA:46608"/>
        <dbReference type="Rhea" id="RHEA-COMP:11060"/>
        <dbReference type="Rhea" id="RHEA-COMP:11605"/>
        <dbReference type="ChEBI" id="CHEBI:15378"/>
        <dbReference type="ChEBI" id="CHEBI:30013"/>
        <dbReference type="ChEBI" id="CHEBI:30616"/>
        <dbReference type="ChEBI" id="CHEBI:61977"/>
        <dbReference type="ChEBI" id="CHEBI:456216"/>
        <dbReference type="EC" id="2.7.11.1"/>
    </reaction>
</comment>
<dbReference type="PANTHER" id="PTHR12209">
    <property type="entry name" value="NON-SPECIFIC SERINE/THREONINE PROTEIN KINASE"/>
    <property type="match status" value="1"/>
</dbReference>
<accession>A0A211YMJ8</accession>
<gene>
    <name evidence="13" type="ORF">Pdsh_07175</name>
</gene>
<dbReference type="GeneID" id="26098451"/>
<proteinExistence type="inferred from homology"/>
<evidence type="ECO:0000256" key="2">
    <source>
        <dbReference type="ARBA" id="ARBA00012513"/>
    </source>
</evidence>
<keyword evidence="4" id="KW-0808">Transferase</keyword>
<evidence type="ECO:0000256" key="5">
    <source>
        <dbReference type="ARBA" id="ARBA00022694"/>
    </source>
</evidence>
<dbReference type="Pfam" id="PF00069">
    <property type="entry name" value="Pkinase"/>
    <property type="match status" value="1"/>
</dbReference>
<dbReference type="Proteomes" id="UP000196694">
    <property type="component" value="Unassembled WGS sequence"/>
</dbReference>
<evidence type="ECO:0000256" key="4">
    <source>
        <dbReference type="ARBA" id="ARBA00022679"/>
    </source>
</evidence>
<evidence type="ECO:0000256" key="10">
    <source>
        <dbReference type="ARBA" id="ARBA00048679"/>
    </source>
</evidence>
<dbReference type="RefSeq" id="WP_082419367.1">
    <property type="nucleotide sequence ID" value="NZ_CP013011.1"/>
</dbReference>
<dbReference type="SMART" id="SM00220">
    <property type="entry name" value="S_TKc"/>
    <property type="match status" value="1"/>
</dbReference>
<reference evidence="13 14" key="1">
    <citation type="submission" date="2017-05" db="EMBL/GenBank/DDBJ databases">
        <title>The draft genome of the hyperthermophilic archaeon 'Pyrodictium delaneyi strain Hulk', an iron and nitrate reducer, reveals the capacity for sulfate reduction.</title>
        <authorList>
            <person name="Demey L.M."/>
            <person name="Miller C."/>
            <person name="Manzella M."/>
            <person name="Reguera G."/>
            <person name="Kashefi K."/>
        </authorList>
    </citation>
    <scope>NUCLEOTIDE SEQUENCE [LARGE SCALE GENOMIC DNA]</scope>
    <source>
        <strain evidence="13 14">Hulk</strain>
    </source>
</reference>
<name>A0A211YMJ8_9CREN</name>
<dbReference type="OrthoDB" id="31344at2157"/>
<feature type="domain" description="Protein kinase" evidence="12">
    <location>
        <begin position="16"/>
        <end position="235"/>
    </location>
</feature>
<evidence type="ECO:0000256" key="11">
    <source>
        <dbReference type="ARBA" id="ARBA00065170"/>
    </source>
</evidence>
<keyword evidence="3" id="KW-0723">Serine/threonine-protein kinase</keyword>
<sequence>MEARQRGGTVALEGLEELGEPQYKGAEAYVYIVEWLGKKAVLKLRVPKTYRHYLLDKRLRWRRTINEARTVLAALELGVNAPAIYYVNPVAGVIVMEYIDAPSLYEIIEAKPEAAKEYARRLGEAVGILHETGISHGDLTTSNVLVKDGEVYLIDFGLASLKSSEREQAVDVHLYMRSLESTHPEHVDSLLEAFLEGYSSTRGSSWTEKIMQLVREIRLMGRYREERRTAWRQEE</sequence>
<dbReference type="InterPro" id="IPR022495">
    <property type="entry name" value="Bud32"/>
</dbReference>
<evidence type="ECO:0000256" key="9">
    <source>
        <dbReference type="ARBA" id="ARBA00047899"/>
    </source>
</evidence>
<evidence type="ECO:0000256" key="3">
    <source>
        <dbReference type="ARBA" id="ARBA00022527"/>
    </source>
</evidence>
<dbReference type="EMBL" id="NCQP01000006">
    <property type="protein sequence ID" value="OWJ54263.1"/>
    <property type="molecule type" value="Genomic_DNA"/>
</dbReference>
<dbReference type="PROSITE" id="PS00109">
    <property type="entry name" value="PROTEIN_KINASE_TYR"/>
    <property type="match status" value="1"/>
</dbReference>
<dbReference type="GO" id="GO:0004674">
    <property type="term" value="F:protein serine/threonine kinase activity"/>
    <property type="evidence" value="ECO:0007669"/>
    <property type="project" value="UniProtKB-KW"/>
</dbReference>